<protein>
    <submittedName>
        <fullName evidence="2">Uncharacterized protein</fullName>
    </submittedName>
</protein>
<dbReference type="Proteomes" id="UP000238348">
    <property type="component" value="Chromosome"/>
</dbReference>
<organism evidence="2 3">
    <name type="scientific">Sorangium cellulosum</name>
    <name type="common">Polyangium cellulosum</name>
    <dbReference type="NCBI Taxonomy" id="56"/>
    <lineage>
        <taxon>Bacteria</taxon>
        <taxon>Pseudomonadati</taxon>
        <taxon>Myxococcota</taxon>
        <taxon>Polyangia</taxon>
        <taxon>Polyangiales</taxon>
        <taxon>Polyangiaceae</taxon>
        <taxon>Sorangium</taxon>
    </lineage>
</organism>
<accession>A0A2L0F593</accession>
<gene>
    <name evidence="2" type="ORF">SOCE26_082320</name>
</gene>
<sequence length="130" mass="13599">MTTAGTVIPRILEAGRHELAAACADRPEAWIRVFNPLDPGPYGNVPCASMLCGEAGASTEPAPDADSERIGAAQQPWSPIGLGCGIFMLGATMVATSVLRPRARDRRDAQRRSDDSGVALGTLGVFCGFL</sequence>
<name>A0A2L0F593_SORCE</name>
<feature type="transmembrane region" description="Helical" evidence="1">
    <location>
        <begin position="80"/>
        <end position="99"/>
    </location>
</feature>
<evidence type="ECO:0000313" key="3">
    <source>
        <dbReference type="Proteomes" id="UP000238348"/>
    </source>
</evidence>
<proteinExistence type="predicted"/>
<evidence type="ECO:0000256" key="1">
    <source>
        <dbReference type="SAM" id="Phobius"/>
    </source>
</evidence>
<evidence type="ECO:0000313" key="2">
    <source>
        <dbReference type="EMBL" id="AUX46723.1"/>
    </source>
</evidence>
<dbReference type="AlphaFoldDB" id="A0A2L0F593"/>
<keyword evidence="1" id="KW-1133">Transmembrane helix</keyword>
<reference evidence="2 3" key="1">
    <citation type="submission" date="2015-09" db="EMBL/GenBank/DDBJ databases">
        <title>Sorangium comparison.</title>
        <authorList>
            <person name="Zaburannyi N."/>
            <person name="Bunk B."/>
            <person name="Overmann J."/>
            <person name="Mueller R."/>
        </authorList>
    </citation>
    <scope>NUCLEOTIDE SEQUENCE [LARGE SCALE GENOMIC DNA]</scope>
    <source>
        <strain evidence="2 3">So ce26</strain>
    </source>
</reference>
<keyword evidence="1" id="KW-0472">Membrane</keyword>
<dbReference type="EMBL" id="CP012673">
    <property type="protein sequence ID" value="AUX46723.1"/>
    <property type="molecule type" value="Genomic_DNA"/>
</dbReference>
<keyword evidence="1" id="KW-0812">Transmembrane</keyword>